<organism evidence="3 4">
    <name type="scientific">Lodderomyces beijingensis</name>
    <dbReference type="NCBI Taxonomy" id="1775926"/>
    <lineage>
        <taxon>Eukaryota</taxon>
        <taxon>Fungi</taxon>
        <taxon>Dikarya</taxon>
        <taxon>Ascomycota</taxon>
        <taxon>Saccharomycotina</taxon>
        <taxon>Pichiomycetes</taxon>
        <taxon>Debaryomycetaceae</taxon>
        <taxon>Candida/Lodderomyces clade</taxon>
        <taxon>Lodderomyces</taxon>
    </lineage>
</organism>
<dbReference type="GeneID" id="92210087"/>
<protein>
    <submittedName>
        <fullName evidence="3">Uncharacterized protein</fullName>
    </submittedName>
</protein>
<keyword evidence="4" id="KW-1185">Reference proteome</keyword>
<dbReference type="Proteomes" id="UP001497383">
    <property type="component" value="Chromosome 6"/>
</dbReference>
<feature type="chain" id="PRO_5045315129" evidence="2">
    <location>
        <begin position="16"/>
        <end position="141"/>
    </location>
</feature>
<feature type="signal peptide" evidence="2">
    <location>
        <begin position="1"/>
        <end position="15"/>
    </location>
</feature>
<gene>
    <name evidence="3" type="ORF">LODBEIA_P48910</name>
</gene>
<feature type="compositionally biased region" description="Low complexity" evidence="1">
    <location>
        <begin position="61"/>
        <end position="97"/>
    </location>
</feature>
<accession>A0ABP0ZVM7</accession>
<evidence type="ECO:0000313" key="3">
    <source>
        <dbReference type="EMBL" id="CAK9441022.1"/>
    </source>
</evidence>
<reference evidence="3 4" key="1">
    <citation type="submission" date="2024-03" db="EMBL/GenBank/DDBJ databases">
        <authorList>
            <person name="Brejova B."/>
        </authorList>
    </citation>
    <scope>NUCLEOTIDE SEQUENCE [LARGE SCALE GENOMIC DNA]</scope>
    <source>
        <strain evidence="3 4">CBS 14171</strain>
    </source>
</reference>
<dbReference type="RefSeq" id="XP_066831829.1">
    <property type="nucleotide sequence ID" value="XM_066975162.1"/>
</dbReference>
<proteinExistence type="predicted"/>
<evidence type="ECO:0000256" key="2">
    <source>
        <dbReference type="SAM" id="SignalP"/>
    </source>
</evidence>
<feature type="region of interest" description="Disordered" evidence="1">
    <location>
        <begin position="49"/>
        <end position="108"/>
    </location>
</feature>
<evidence type="ECO:0000313" key="4">
    <source>
        <dbReference type="Proteomes" id="UP001497383"/>
    </source>
</evidence>
<name>A0ABP0ZVM7_9ASCO</name>
<keyword evidence="2" id="KW-0732">Signal</keyword>
<sequence>MQFATVLSLASVALALNLDQIRLVNDDELIIQDAQYGYPTIVNLAQEDAEVEGGKKKEKAPSSSSSYHSSASASSSSASKSHSTTVSKSLSTSVSTTTKHHSTSKSTQTYTYSITKTGGAAEAVNVANVGGSLLFALGLLL</sequence>
<evidence type="ECO:0000256" key="1">
    <source>
        <dbReference type="SAM" id="MobiDB-lite"/>
    </source>
</evidence>
<dbReference type="EMBL" id="OZ022410">
    <property type="protein sequence ID" value="CAK9441022.1"/>
    <property type="molecule type" value="Genomic_DNA"/>
</dbReference>